<dbReference type="InterPro" id="IPR022666">
    <property type="entry name" value="Ribosomal_uL2_RNA-bd_dom"/>
</dbReference>
<dbReference type="SUPFAM" id="SSF50104">
    <property type="entry name" value="Translation proteins SH3-like domain"/>
    <property type="match status" value="1"/>
</dbReference>
<dbReference type="GO" id="GO:0016740">
    <property type="term" value="F:transferase activity"/>
    <property type="evidence" value="ECO:0007669"/>
    <property type="project" value="InterPro"/>
</dbReference>
<dbReference type="GO" id="GO:0003723">
    <property type="term" value="F:RNA binding"/>
    <property type="evidence" value="ECO:0007669"/>
    <property type="project" value="InterPro"/>
</dbReference>
<evidence type="ECO:0000256" key="2">
    <source>
        <dbReference type="ARBA" id="ARBA00022980"/>
    </source>
</evidence>
<gene>
    <name evidence="7" type="primary">rpl2</name>
</gene>
<dbReference type="PROSITE" id="PS00467">
    <property type="entry name" value="RIBOSOMAL_L2"/>
    <property type="match status" value="1"/>
</dbReference>
<dbReference type="GO" id="GO:0003735">
    <property type="term" value="F:structural constituent of ribosome"/>
    <property type="evidence" value="ECO:0007669"/>
    <property type="project" value="InterPro"/>
</dbReference>
<dbReference type="SUPFAM" id="SSF50249">
    <property type="entry name" value="Nucleic acid-binding proteins"/>
    <property type="match status" value="1"/>
</dbReference>
<dbReference type="GO" id="GO:0032543">
    <property type="term" value="P:mitochondrial translation"/>
    <property type="evidence" value="ECO:0007669"/>
    <property type="project" value="TreeGrafter"/>
</dbReference>
<dbReference type="InterPro" id="IPR022671">
    <property type="entry name" value="Ribosomal_uL2_CS"/>
</dbReference>
<dbReference type="PANTHER" id="PTHR13691">
    <property type="entry name" value="RIBOSOMAL PROTEIN L2"/>
    <property type="match status" value="1"/>
</dbReference>
<dbReference type="NCBIfam" id="TIGR01171">
    <property type="entry name" value="rplB_bact"/>
    <property type="match status" value="1"/>
</dbReference>
<dbReference type="InterPro" id="IPR014722">
    <property type="entry name" value="Rib_uL2_dom2"/>
</dbReference>
<name>A0A5P8DK03_9EUKA</name>
<evidence type="ECO:0000256" key="3">
    <source>
        <dbReference type="ARBA" id="ARBA00023274"/>
    </source>
</evidence>
<dbReference type="EMBL" id="MN082145">
    <property type="protein sequence ID" value="QFP99101.1"/>
    <property type="molecule type" value="Genomic_DNA"/>
</dbReference>
<evidence type="ECO:0000259" key="6">
    <source>
        <dbReference type="SMART" id="SM01383"/>
    </source>
</evidence>
<dbReference type="Gene3D" id="2.40.50.140">
    <property type="entry name" value="Nucleic acid-binding proteins"/>
    <property type="match status" value="1"/>
</dbReference>
<geneLocation type="mitochondrion" evidence="7"/>
<evidence type="ECO:0000256" key="1">
    <source>
        <dbReference type="ARBA" id="ARBA00005636"/>
    </source>
</evidence>
<feature type="region of interest" description="Disordered" evidence="4">
    <location>
        <begin position="232"/>
        <end position="268"/>
    </location>
</feature>
<dbReference type="GO" id="GO:0005762">
    <property type="term" value="C:mitochondrial large ribosomal subunit"/>
    <property type="evidence" value="ECO:0007669"/>
    <property type="project" value="TreeGrafter"/>
</dbReference>
<keyword evidence="2 7" id="KW-0689">Ribosomal protein</keyword>
<protein>
    <submittedName>
        <fullName evidence="7">Ribosomal protein L2</fullName>
    </submittedName>
</protein>
<sequence length="268" mass="29682">MSLKYYKPTTPGQRHKVRVDYKKDNIWRGTPLKRLTYNLRKQQGRNKGLISSFHRGGGAKRTFRYIDFTRKILDTKGTVLRIEYDPNRSVYAALVVFETGALCYMLATEGIGAFDTISSTRFGKVSIRNGNSMPLKDIPIGTKVHNIEIFPLGGGSLSRAAGTFAKIIKKENSKVTLRVKSKREIIVSDSCLATIGISAKIDHKNIVGGMAGYSRHLGQRPVVRGVAMNPVDHPHGGGEGKTSGGRLSVTPWSIPTKGYKTKRKHLRK</sequence>
<feature type="domain" description="Large ribosomal subunit protein uL2 C-terminal" evidence="5">
    <location>
        <begin position="127"/>
        <end position="255"/>
    </location>
</feature>
<dbReference type="Pfam" id="PF00181">
    <property type="entry name" value="Ribosomal_L2_N"/>
    <property type="match status" value="1"/>
</dbReference>
<dbReference type="InterPro" id="IPR022669">
    <property type="entry name" value="Ribosomal_uL2_C"/>
</dbReference>
<evidence type="ECO:0000256" key="4">
    <source>
        <dbReference type="SAM" id="MobiDB-lite"/>
    </source>
</evidence>
<keyword evidence="3" id="KW-0687">Ribonucleoprotein</keyword>
<accession>A0A5P8DK03</accession>
<evidence type="ECO:0000313" key="7">
    <source>
        <dbReference type="EMBL" id="QFP99101.1"/>
    </source>
</evidence>
<dbReference type="Pfam" id="PF03947">
    <property type="entry name" value="Ribosomal_L2_C"/>
    <property type="match status" value="1"/>
</dbReference>
<dbReference type="InterPro" id="IPR012340">
    <property type="entry name" value="NA-bd_OB-fold"/>
</dbReference>
<reference evidence="7" key="1">
    <citation type="submission" date="2019-06" db="EMBL/GenBank/DDBJ databases">
        <authorList>
            <person name="Wideman J.G."/>
            <person name="Richards T.A."/>
        </authorList>
    </citation>
    <scope>NUCLEOTIDE SEQUENCE</scope>
</reference>
<dbReference type="InterPro" id="IPR014726">
    <property type="entry name" value="Ribosomal_uL2_dom3"/>
</dbReference>
<feature type="compositionally biased region" description="Basic residues" evidence="4">
    <location>
        <begin position="259"/>
        <end position="268"/>
    </location>
</feature>
<dbReference type="AlphaFoldDB" id="A0A5P8DK03"/>
<dbReference type="InterPro" id="IPR005880">
    <property type="entry name" value="Ribosomal_uL2_bac/org-type"/>
</dbReference>
<dbReference type="FunFam" id="4.10.950.10:FF:000001">
    <property type="entry name" value="50S ribosomal protein L2"/>
    <property type="match status" value="1"/>
</dbReference>
<dbReference type="Gene3D" id="4.10.950.10">
    <property type="entry name" value="Ribosomal protein L2, domain 3"/>
    <property type="match status" value="1"/>
</dbReference>
<feature type="domain" description="Large ribosomal subunit protein uL2 RNA-binding" evidence="6">
    <location>
        <begin position="44"/>
        <end position="119"/>
    </location>
</feature>
<dbReference type="PANTHER" id="PTHR13691:SF5">
    <property type="entry name" value="LARGE RIBOSOMAL SUBUNIT PROTEIN UL2M"/>
    <property type="match status" value="1"/>
</dbReference>
<keyword evidence="7" id="KW-0496">Mitochondrion</keyword>
<dbReference type="InterPro" id="IPR008991">
    <property type="entry name" value="Translation_prot_SH3-like_sf"/>
</dbReference>
<dbReference type="Gene3D" id="2.30.30.30">
    <property type="match status" value="1"/>
</dbReference>
<proteinExistence type="inferred from homology"/>
<dbReference type="PIRSF" id="PIRSF002158">
    <property type="entry name" value="Ribosomal_L2"/>
    <property type="match status" value="1"/>
</dbReference>
<comment type="similarity">
    <text evidence="1">Belongs to the universal ribosomal protein uL2 family.</text>
</comment>
<dbReference type="SMART" id="SM01382">
    <property type="entry name" value="Ribosomal_L2_C"/>
    <property type="match status" value="1"/>
</dbReference>
<dbReference type="InterPro" id="IPR002171">
    <property type="entry name" value="Ribosomal_uL2"/>
</dbReference>
<organism evidence="7">
    <name type="scientific">Telonemida sp</name>
    <dbReference type="NCBI Taxonomy" id="2652706"/>
    <lineage>
        <taxon>Eukaryota</taxon>
        <taxon>Eukaryota incertae sedis</taxon>
        <taxon>Telonemia</taxon>
        <taxon>Telonemida</taxon>
    </lineage>
</organism>
<dbReference type="SMART" id="SM01383">
    <property type="entry name" value="Ribosomal_L2"/>
    <property type="match status" value="1"/>
</dbReference>
<evidence type="ECO:0000259" key="5">
    <source>
        <dbReference type="SMART" id="SM01382"/>
    </source>
</evidence>